<accession>A0A3M7T1R9</accession>
<gene>
    <name evidence="1" type="ORF">BpHYR1_031521</name>
</gene>
<organism evidence="1 2">
    <name type="scientific">Brachionus plicatilis</name>
    <name type="common">Marine rotifer</name>
    <name type="synonym">Brachionus muelleri</name>
    <dbReference type="NCBI Taxonomy" id="10195"/>
    <lineage>
        <taxon>Eukaryota</taxon>
        <taxon>Metazoa</taxon>
        <taxon>Spiralia</taxon>
        <taxon>Gnathifera</taxon>
        <taxon>Rotifera</taxon>
        <taxon>Eurotatoria</taxon>
        <taxon>Monogononta</taxon>
        <taxon>Pseudotrocha</taxon>
        <taxon>Ploima</taxon>
        <taxon>Brachionidae</taxon>
        <taxon>Brachionus</taxon>
    </lineage>
</organism>
<proteinExistence type="predicted"/>
<evidence type="ECO:0000313" key="1">
    <source>
        <dbReference type="EMBL" id="RNA41981.1"/>
    </source>
</evidence>
<protein>
    <submittedName>
        <fullName evidence="1">Uncharacterized protein</fullName>
    </submittedName>
</protein>
<sequence length="282" mass="32651">MILNLLYFLTNEQTNLIEHCEPVNELLDTPSGCHLVKVYLPKRWLSHLIKEPNESSSQNLDENSFEIVDKKNSNDDLVMDILPKSTRFRTKISLSSFTQFNTDYSNDLTNEFFDDGIDQEIALYIQKNSKLSLVLMCLDSMSDKYTKDFIQKIFVSLSNKSLQNTNVINFSGRLVILYKPIISTNNLKWQKIVNNFSDLELDLMEEQRNISDLVPRNSITDNNGLPYSCVIDRNQIIKNSFFGKSNSVPRSTMSNMNLYYELFKAIPELTKMDIKLNTFYGL</sequence>
<evidence type="ECO:0000313" key="2">
    <source>
        <dbReference type="Proteomes" id="UP000276133"/>
    </source>
</evidence>
<dbReference type="Proteomes" id="UP000276133">
    <property type="component" value="Unassembled WGS sequence"/>
</dbReference>
<reference evidence="1 2" key="1">
    <citation type="journal article" date="2018" name="Sci. Rep.">
        <title>Genomic signatures of local adaptation to the degree of environmental predictability in rotifers.</title>
        <authorList>
            <person name="Franch-Gras L."/>
            <person name="Hahn C."/>
            <person name="Garcia-Roger E.M."/>
            <person name="Carmona M.J."/>
            <person name="Serra M."/>
            <person name="Gomez A."/>
        </authorList>
    </citation>
    <scope>NUCLEOTIDE SEQUENCE [LARGE SCALE GENOMIC DNA]</scope>
    <source>
        <strain evidence="1">HYR1</strain>
    </source>
</reference>
<dbReference type="EMBL" id="REGN01000430">
    <property type="protein sequence ID" value="RNA41981.1"/>
    <property type="molecule type" value="Genomic_DNA"/>
</dbReference>
<keyword evidence="2" id="KW-1185">Reference proteome</keyword>
<name>A0A3M7T1R9_BRAPC</name>
<comment type="caution">
    <text evidence="1">The sequence shown here is derived from an EMBL/GenBank/DDBJ whole genome shotgun (WGS) entry which is preliminary data.</text>
</comment>
<dbReference type="AlphaFoldDB" id="A0A3M7T1R9"/>